<proteinExistence type="predicted"/>
<comment type="caution">
    <text evidence="2">The sequence shown here is derived from an EMBL/GenBank/DDBJ whole genome shotgun (WGS) entry which is preliminary data.</text>
</comment>
<keyword evidence="1" id="KW-1133">Transmembrane helix</keyword>
<feature type="transmembrane region" description="Helical" evidence="1">
    <location>
        <begin position="70"/>
        <end position="93"/>
    </location>
</feature>
<dbReference type="RefSeq" id="WP_188904974.1">
    <property type="nucleotide sequence ID" value="NZ_BMOM01000031.1"/>
</dbReference>
<dbReference type="EMBL" id="BMOM01000031">
    <property type="protein sequence ID" value="GGM18228.1"/>
    <property type="molecule type" value="Genomic_DNA"/>
</dbReference>
<dbReference type="Proteomes" id="UP000661918">
    <property type="component" value="Unassembled WGS sequence"/>
</dbReference>
<feature type="transmembrane region" description="Helical" evidence="1">
    <location>
        <begin position="154"/>
        <end position="170"/>
    </location>
</feature>
<name>A0ABQ2GXD0_9DEIO</name>
<reference evidence="3" key="1">
    <citation type="journal article" date="2019" name="Int. J. Syst. Evol. Microbiol.">
        <title>The Global Catalogue of Microorganisms (GCM) 10K type strain sequencing project: providing services to taxonomists for standard genome sequencing and annotation.</title>
        <authorList>
            <consortium name="The Broad Institute Genomics Platform"/>
            <consortium name="The Broad Institute Genome Sequencing Center for Infectious Disease"/>
            <person name="Wu L."/>
            <person name="Ma J."/>
        </authorList>
    </citation>
    <scope>NUCLEOTIDE SEQUENCE [LARGE SCALE GENOMIC DNA]</scope>
    <source>
        <strain evidence="3">JCM 15443</strain>
    </source>
</reference>
<keyword evidence="1" id="KW-0812">Transmembrane</keyword>
<accession>A0ABQ2GXD0</accession>
<organism evidence="2 3">
    <name type="scientific">Deinococcus aerophilus</name>
    <dbReference type="NCBI Taxonomy" id="522488"/>
    <lineage>
        <taxon>Bacteria</taxon>
        <taxon>Thermotogati</taxon>
        <taxon>Deinococcota</taxon>
        <taxon>Deinococci</taxon>
        <taxon>Deinococcales</taxon>
        <taxon>Deinococcaceae</taxon>
        <taxon>Deinococcus</taxon>
    </lineage>
</organism>
<sequence length="204" mass="22136">MNRDAFVRLSVLAAILGGLAWTVTFLIMGSRPLGDTRGEGLEGVQLFALLLLAVASLSHALSRTRGESKIVAVGAAVLACVGLLPVSSSVLLWPQDNMPEAVWRIIWFSFIATCAAYALTGLDSARSSVLRWPGLFLAASAVMMPFMVTWNERVWLGLPLGLAWLVYGLVRLTRPARVTTPPAFLKFAPARRLFTGPLSDWRSP</sequence>
<protein>
    <submittedName>
        <fullName evidence="2">Uncharacterized protein</fullName>
    </submittedName>
</protein>
<evidence type="ECO:0000313" key="2">
    <source>
        <dbReference type="EMBL" id="GGM18228.1"/>
    </source>
</evidence>
<evidence type="ECO:0000256" key="1">
    <source>
        <dbReference type="SAM" id="Phobius"/>
    </source>
</evidence>
<gene>
    <name evidence="2" type="ORF">GCM10010841_27970</name>
</gene>
<keyword evidence="3" id="KW-1185">Reference proteome</keyword>
<feature type="transmembrane region" description="Helical" evidence="1">
    <location>
        <begin position="7"/>
        <end position="28"/>
    </location>
</feature>
<keyword evidence="1" id="KW-0472">Membrane</keyword>
<feature type="transmembrane region" description="Helical" evidence="1">
    <location>
        <begin position="40"/>
        <end position="58"/>
    </location>
</feature>
<evidence type="ECO:0000313" key="3">
    <source>
        <dbReference type="Proteomes" id="UP000661918"/>
    </source>
</evidence>
<feature type="transmembrane region" description="Helical" evidence="1">
    <location>
        <begin position="129"/>
        <end position="148"/>
    </location>
</feature>
<feature type="transmembrane region" description="Helical" evidence="1">
    <location>
        <begin position="105"/>
        <end position="122"/>
    </location>
</feature>